<dbReference type="InterPro" id="IPR002794">
    <property type="entry name" value="DUF92_TMEM19"/>
</dbReference>
<comment type="similarity">
    <text evidence="2">Belongs to the TMEM19 family.</text>
</comment>
<dbReference type="PANTHER" id="PTHR13353">
    <property type="entry name" value="TRANSMEMBRANE PROTEIN 19"/>
    <property type="match status" value="1"/>
</dbReference>
<feature type="transmembrane region" description="Helical" evidence="7">
    <location>
        <begin position="6"/>
        <end position="29"/>
    </location>
</feature>
<proteinExistence type="inferred from homology"/>
<feature type="transmembrane region" description="Helical" evidence="7">
    <location>
        <begin position="70"/>
        <end position="96"/>
    </location>
</feature>
<evidence type="ECO:0000256" key="5">
    <source>
        <dbReference type="ARBA" id="ARBA00022989"/>
    </source>
</evidence>
<accession>A0AAD9K668</accession>
<keyword evidence="4 7" id="KW-0812">Transmembrane</keyword>
<dbReference type="GO" id="GO:0016020">
    <property type="term" value="C:membrane"/>
    <property type="evidence" value="ECO:0007669"/>
    <property type="project" value="UniProtKB-SubCell"/>
</dbReference>
<keyword evidence="9" id="KW-1185">Reference proteome</keyword>
<evidence type="ECO:0000313" key="8">
    <source>
        <dbReference type="EMBL" id="KAK2165649.1"/>
    </source>
</evidence>
<comment type="subcellular location">
    <subcellularLocation>
        <location evidence="1">Membrane</location>
        <topology evidence="1">Multi-pass membrane protein</topology>
    </subcellularLocation>
</comment>
<protein>
    <recommendedName>
        <fullName evidence="3">Transmembrane protein 19</fullName>
    </recommendedName>
</protein>
<feature type="transmembrane region" description="Helical" evidence="7">
    <location>
        <begin position="246"/>
        <end position="266"/>
    </location>
</feature>
<feature type="transmembrane region" description="Helical" evidence="7">
    <location>
        <begin position="207"/>
        <end position="234"/>
    </location>
</feature>
<gene>
    <name evidence="8" type="ORF">LSH36_47g04000</name>
</gene>
<name>A0AAD9K668_9ANNE</name>
<keyword evidence="6 7" id="KW-0472">Membrane</keyword>
<dbReference type="AlphaFoldDB" id="A0AAD9K668"/>
<reference evidence="8" key="1">
    <citation type="journal article" date="2023" name="Mol. Biol. Evol.">
        <title>Third-Generation Sequencing Reveals the Adaptive Role of the Epigenome in Three Deep-Sea Polychaetes.</title>
        <authorList>
            <person name="Perez M."/>
            <person name="Aroh O."/>
            <person name="Sun Y."/>
            <person name="Lan Y."/>
            <person name="Juniper S.K."/>
            <person name="Young C.R."/>
            <person name="Angers B."/>
            <person name="Qian P.Y."/>
        </authorList>
    </citation>
    <scope>NUCLEOTIDE SEQUENCE</scope>
    <source>
        <strain evidence="8">P08H-3</strain>
    </source>
</reference>
<keyword evidence="5 7" id="KW-1133">Transmembrane helix</keyword>
<evidence type="ECO:0000256" key="3">
    <source>
        <dbReference type="ARBA" id="ARBA00014258"/>
    </source>
</evidence>
<dbReference type="Pfam" id="PF01940">
    <property type="entry name" value="DUF92"/>
    <property type="match status" value="1"/>
</dbReference>
<evidence type="ECO:0000313" key="9">
    <source>
        <dbReference type="Proteomes" id="UP001208570"/>
    </source>
</evidence>
<evidence type="ECO:0000256" key="6">
    <source>
        <dbReference type="ARBA" id="ARBA00023136"/>
    </source>
</evidence>
<evidence type="ECO:0000256" key="4">
    <source>
        <dbReference type="ARBA" id="ARBA00022692"/>
    </source>
</evidence>
<evidence type="ECO:0000256" key="1">
    <source>
        <dbReference type="ARBA" id="ARBA00004141"/>
    </source>
</evidence>
<sequence>MLFFVIILATTILLSFLFWIFNIISYILTTDQEPLNLVSPLRWMLSIIVPLFMTQWGLKQKALDNTGAFAAFLVGFVLMLSNYCFMSSVLIFFVVGSKATKFRSWKKINLEKDFKEGGERNWIQVLCNGGVATEVAILYMIDCGCGEHVTDFTKHYTQSWLGMALLGAVSCSCADTLASEIGTVVGGWDPRLVTTFRRVPKGTNGGVTIVGIIASIFGGLIIGISYYCMLLMTVSADILEASPPQWPIVTIGMASGLLGSLVDSYLGATVQFSGDSDDDLC</sequence>
<evidence type="ECO:0000256" key="2">
    <source>
        <dbReference type="ARBA" id="ARBA00009012"/>
    </source>
</evidence>
<dbReference type="PANTHER" id="PTHR13353:SF5">
    <property type="entry name" value="TRANSMEMBRANE PROTEIN 19"/>
    <property type="match status" value="1"/>
</dbReference>
<comment type="caution">
    <text evidence="8">The sequence shown here is derived from an EMBL/GenBank/DDBJ whole genome shotgun (WGS) entry which is preliminary data.</text>
</comment>
<feature type="transmembrane region" description="Helical" evidence="7">
    <location>
        <begin position="41"/>
        <end position="58"/>
    </location>
</feature>
<dbReference type="EMBL" id="JAODUP010000047">
    <property type="protein sequence ID" value="KAK2165649.1"/>
    <property type="molecule type" value="Genomic_DNA"/>
</dbReference>
<dbReference type="Proteomes" id="UP001208570">
    <property type="component" value="Unassembled WGS sequence"/>
</dbReference>
<evidence type="ECO:0000256" key="7">
    <source>
        <dbReference type="SAM" id="Phobius"/>
    </source>
</evidence>
<organism evidence="8 9">
    <name type="scientific">Paralvinella palmiformis</name>
    <dbReference type="NCBI Taxonomy" id="53620"/>
    <lineage>
        <taxon>Eukaryota</taxon>
        <taxon>Metazoa</taxon>
        <taxon>Spiralia</taxon>
        <taxon>Lophotrochozoa</taxon>
        <taxon>Annelida</taxon>
        <taxon>Polychaeta</taxon>
        <taxon>Sedentaria</taxon>
        <taxon>Canalipalpata</taxon>
        <taxon>Terebellida</taxon>
        <taxon>Terebelliformia</taxon>
        <taxon>Alvinellidae</taxon>
        <taxon>Paralvinella</taxon>
    </lineage>
</organism>